<protein>
    <recommendedName>
        <fullName evidence="2">Disease resistance protein At4g27190-like leucine-rich repeats domain-containing protein</fullName>
    </recommendedName>
</protein>
<evidence type="ECO:0000259" key="2">
    <source>
        <dbReference type="Pfam" id="PF23247"/>
    </source>
</evidence>
<sequence length="257" mass="29604">MVPHLEVLELLNLYNLIGMFPDNCQAKWPSQSVRTLTIEDCPKLAIPWFNLKVGYDQRQHRLNDIWSPQCLQSLTLANCEELKCLFSTKTHRSLPELVYLRVLHCKELEQIVAVNEELVQFPNAELYFPKLKEIKVYHCNKLKSLFPLSMVTMLPQLTTLHLSKSTQLQEGKLMKEAASEDDEDFLSLLVSNIPNYAQSEKSKAKEDDEDSHYHLPSIHIIFSKSPDHRLKGKVLNNANQIDDAKDISMDKGRELTC</sequence>
<keyword evidence="1" id="KW-0611">Plant defense</keyword>
<dbReference type="InterPro" id="IPR032675">
    <property type="entry name" value="LRR_dom_sf"/>
</dbReference>
<keyword evidence="4" id="KW-1185">Reference proteome</keyword>
<dbReference type="EMBL" id="DF973253">
    <property type="protein sequence ID" value="GAU22763.1"/>
    <property type="molecule type" value="Genomic_DNA"/>
</dbReference>
<dbReference type="PANTHER" id="PTHR33463:SF203">
    <property type="entry name" value="AAA+ ATPASE DOMAIN-CONTAINING PROTEIN"/>
    <property type="match status" value="1"/>
</dbReference>
<dbReference type="Proteomes" id="UP000242715">
    <property type="component" value="Unassembled WGS sequence"/>
</dbReference>
<evidence type="ECO:0000313" key="3">
    <source>
        <dbReference type="EMBL" id="GAU22763.1"/>
    </source>
</evidence>
<gene>
    <name evidence="3" type="ORF">TSUD_129750</name>
</gene>
<name>A0A2Z6LYW3_TRISU</name>
<proteinExistence type="predicted"/>
<accession>A0A2Z6LYW3</accession>
<dbReference type="OrthoDB" id="1431577at2759"/>
<organism evidence="3 4">
    <name type="scientific">Trifolium subterraneum</name>
    <name type="common">Subterranean clover</name>
    <dbReference type="NCBI Taxonomy" id="3900"/>
    <lineage>
        <taxon>Eukaryota</taxon>
        <taxon>Viridiplantae</taxon>
        <taxon>Streptophyta</taxon>
        <taxon>Embryophyta</taxon>
        <taxon>Tracheophyta</taxon>
        <taxon>Spermatophyta</taxon>
        <taxon>Magnoliopsida</taxon>
        <taxon>eudicotyledons</taxon>
        <taxon>Gunneridae</taxon>
        <taxon>Pentapetalae</taxon>
        <taxon>rosids</taxon>
        <taxon>fabids</taxon>
        <taxon>Fabales</taxon>
        <taxon>Fabaceae</taxon>
        <taxon>Papilionoideae</taxon>
        <taxon>50 kb inversion clade</taxon>
        <taxon>NPAAA clade</taxon>
        <taxon>Hologalegina</taxon>
        <taxon>IRL clade</taxon>
        <taxon>Trifolieae</taxon>
        <taxon>Trifolium</taxon>
    </lineage>
</organism>
<dbReference type="Gene3D" id="3.80.10.10">
    <property type="entry name" value="Ribonuclease Inhibitor"/>
    <property type="match status" value="1"/>
</dbReference>
<reference evidence="4" key="1">
    <citation type="journal article" date="2017" name="Front. Plant Sci.">
        <title>Climate Clever Clovers: New Paradigm to Reduce the Environmental Footprint of Ruminants by Breeding Low Methanogenic Forages Utilizing Haplotype Variation.</title>
        <authorList>
            <person name="Kaur P."/>
            <person name="Appels R."/>
            <person name="Bayer P.E."/>
            <person name="Keeble-Gagnere G."/>
            <person name="Wang J."/>
            <person name="Hirakawa H."/>
            <person name="Shirasawa K."/>
            <person name="Vercoe P."/>
            <person name="Stefanova K."/>
            <person name="Durmic Z."/>
            <person name="Nichols P."/>
            <person name="Revell C."/>
            <person name="Isobe S.N."/>
            <person name="Edwards D."/>
            <person name="Erskine W."/>
        </authorList>
    </citation>
    <scope>NUCLEOTIDE SEQUENCE [LARGE SCALE GENOMIC DNA]</scope>
    <source>
        <strain evidence="4">cv. Daliak</strain>
    </source>
</reference>
<dbReference type="InterPro" id="IPR050905">
    <property type="entry name" value="Plant_NBS-LRR"/>
</dbReference>
<dbReference type="SUPFAM" id="SSF52047">
    <property type="entry name" value="RNI-like"/>
    <property type="match status" value="1"/>
</dbReference>
<dbReference type="Pfam" id="PF23247">
    <property type="entry name" value="LRR_RPS2"/>
    <property type="match status" value="1"/>
</dbReference>
<dbReference type="PANTHER" id="PTHR33463">
    <property type="entry name" value="NB-ARC DOMAIN-CONTAINING PROTEIN-RELATED"/>
    <property type="match status" value="1"/>
</dbReference>
<dbReference type="AlphaFoldDB" id="A0A2Z6LYW3"/>
<dbReference type="InterPro" id="IPR057135">
    <property type="entry name" value="At4g27190-like_LRR"/>
</dbReference>
<evidence type="ECO:0000256" key="1">
    <source>
        <dbReference type="ARBA" id="ARBA00022821"/>
    </source>
</evidence>
<feature type="domain" description="Disease resistance protein At4g27190-like leucine-rich repeats" evidence="2">
    <location>
        <begin position="125"/>
        <end position="164"/>
    </location>
</feature>
<evidence type="ECO:0000313" key="4">
    <source>
        <dbReference type="Proteomes" id="UP000242715"/>
    </source>
</evidence>